<sequence>MTITKAMGIFLVGSVLLHFTVIINADWLQAQDANRAATTRWEYKIVDHLSGTSQIQKALETAPDEGWEIVGTVSETANVGSFRVRKGDSSGSLSVRTHVSLICKRPKP</sequence>
<evidence type="ECO:0008006" key="3">
    <source>
        <dbReference type="Google" id="ProtNLM"/>
    </source>
</evidence>
<name>A0A5C5ZQ16_9BACT</name>
<dbReference type="Proteomes" id="UP000316213">
    <property type="component" value="Unassembled WGS sequence"/>
</dbReference>
<dbReference type="EMBL" id="SJPM01000020">
    <property type="protein sequence ID" value="TWT89188.1"/>
    <property type="molecule type" value="Genomic_DNA"/>
</dbReference>
<protein>
    <recommendedName>
        <fullName evidence="3">DUF4177 domain-containing protein</fullName>
    </recommendedName>
</protein>
<gene>
    <name evidence="1" type="ORF">Pla100_56550</name>
</gene>
<dbReference type="AlphaFoldDB" id="A0A5C5ZQ16"/>
<keyword evidence="2" id="KW-1185">Reference proteome</keyword>
<organism evidence="1 2">
    <name type="scientific">Neorhodopirellula pilleata</name>
    <dbReference type="NCBI Taxonomy" id="2714738"/>
    <lineage>
        <taxon>Bacteria</taxon>
        <taxon>Pseudomonadati</taxon>
        <taxon>Planctomycetota</taxon>
        <taxon>Planctomycetia</taxon>
        <taxon>Pirellulales</taxon>
        <taxon>Pirellulaceae</taxon>
        <taxon>Neorhodopirellula</taxon>
    </lineage>
</organism>
<evidence type="ECO:0000313" key="2">
    <source>
        <dbReference type="Proteomes" id="UP000316213"/>
    </source>
</evidence>
<reference evidence="1 2" key="1">
    <citation type="submission" date="2019-02" db="EMBL/GenBank/DDBJ databases">
        <title>Deep-cultivation of Planctomycetes and their phenomic and genomic characterization uncovers novel biology.</title>
        <authorList>
            <person name="Wiegand S."/>
            <person name="Jogler M."/>
            <person name="Boedeker C."/>
            <person name="Pinto D."/>
            <person name="Vollmers J."/>
            <person name="Rivas-Marin E."/>
            <person name="Kohn T."/>
            <person name="Peeters S.H."/>
            <person name="Heuer A."/>
            <person name="Rast P."/>
            <person name="Oberbeckmann S."/>
            <person name="Bunk B."/>
            <person name="Jeske O."/>
            <person name="Meyerdierks A."/>
            <person name="Storesund J.E."/>
            <person name="Kallscheuer N."/>
            <person name="Luecker S."/>
            <person name="Lage O.M."/>
            <person name="Pohl T."/>
            <person name="Merkel B.J."/>
            <person name="Hornburger P."/>
            <person name="Mueller R.-W."/>
            <person name="Bruemmer F."/>
            <person name="Labrenz M."/>
            <person name="Spormann A.M."/>
            <person name="Op Den Camp H."/>
            <person name="Overmann J."/>
            <person name="Amann R."/>
            <person name="Jetten M.S.M."/>
            <person name="Mascher T."/>
            <person name="Medema M.H."/>
            <person name="Devos D.P."/>
            <person name="Kaster A.-K."/>
            <person name="Ovreas L."/>
            <person name="Rohde M."/>
            <person name="Galperin M.Y."/>
            <person name="Jogler C."/>
        </authorList>
    </citation>
    <scope>NUCLEOTIDE SEQUENCE [LARGE SCALE GENOMIC DNA]</scope>
    <source>
        <strain evidence="1 2">Pla100</strain>
    </source>
</reference>
<accession>A0A5C5ZQ16</accession>
<evidence type="ECO:0000313" key="1">
    <source>
        <dbReference type="EMBL" id="TWT89188.1"/>
    </source>
</evidence>
<proteinExistence type="predicted"/>
<comment type="caution">
    <text evidence="1">The sequence shown here is derived from an EMBL/GenBank/DDBJ whole genome shotgun (WGS) entry which is preliminary data.</text>
</comment>